<comment type="caution">
    <text evidence="3">The sequence shown here is derived from an EMBL/GenBank/DDBJ whole genome shotgun (WGS) entry which is preliminary data.</text>
</comment>
<dbReference type="InterPro" id="IPR041497">
    <property type="entry name" value="Thump-like"/>
</dbReference>
<dbReference type="Proteomes" id="UP000319213">
    <property type="component" value="Unassembled WGS sequence"/>
</dbReference>
<dbReference type="RefSeq" id="WP_142260819.1">
    <property type="nucleotide sequence ID" value="NZ_BMPV01000009.1"/>
</dbReference>
<dbReference type="InterPro" id="IPR041698">
    <property type="entry name" value="Methyltransf_25"/>
</dbReference>
<dbReference type="InterPro" id="IPR029063">
    <property type="entry name" value="SAM-dependent_MTases_sf"/>
</dbReference>
<keyword evidence="4" id="KW-1185">Reference proteome</keyword>
<name>A0A543J2I3_9ACTN</name>
<accession>A0A543J2I3</accession>
<proteinExistence type="predicted"/>
<dbReference type="GO" id="GO:0008168">
    <property type="term" value="F:methyltransferase activity"/>
    <property type="evidence" value="ECO:0007669"/>
    <property type="project" value="UniProtKB-KW"/>
</dbReference>
<gene>
    <name evidence="3" type="ORF">FHX40_3783</name>
</gene>
<evidence type="ECO:0000259" key="2">
    <source>
        <dbReference type="Pfam" id="PF18096"/>
    </source>
</evidence>
<dbReference type="Pfam" id="PF13649">
    <property type="entry name" value="Methyltransf_25"/>
    <property type="match status" value="1"/>
</dbReference>
<dbReference type="Gene3D" id="3.40.50.150">
    <property type="entry name" value="Vaccinia Virus protein VP39"/>
    <property type="match status" value="1"/>
</dbReference>
<dbReference type="PANTHER" id="PTHR14741">
    <property type="entry name" value="S-ADENOSYLMETHIONINE-DEPENDENT METHYLTRANSFERASE RELATED"/>
    <property type="match status" value="1"/>
</dbReference>
<dbReference type="AlphaFoldDB" id="A0A543J2I3"/>
<protein>
    <submittedName>
        <fullName evidence="3">Methyltransferase family protein</fullName>
    </submittedName>
</protein>
<dbReference type="EMBL" id="VFPQ01000001">
    <property type="protein sequence ID" value="TQM77031.1"/>
    <property type="molecule type" value="Genomic_DNA"/>
</dbReference>
<dbReference type="PANTHER" id="PTHR14741:SF32">
    <property type="entry name" value="TRIMETHYLGUANOSINE SYNTHASE"/>
    <property type="match status" value="1"/>
</dbReference>
<dbReference type="Pfam" id="PF18096">
    <property type="entry name" value="Thump_like"/>
    <property type="match status" value="1"/>
</dbReference>
<evidence type="ECO:0000313" key="4">
    <source>
        <dbReference type="Proteomes" id="UP000319213"/>
    </source>
</evidence>
<dbReference type="OrthoDB" id="9810570at2"/>
<evidence type="ECO:0000259" key="1">
    <source>
        <dbReference type="Pfam" id="PF13649"/>
    </source>
</evidence>
<keyword evidence="3" id="KW-0808">Transferase</keyword>
<sequence length="407" mass="42873">MDLEAFLRLLTPPGRHALDDAVKLVAEGADVVAAAAALRRTHDAALSSAALTQAVLRRRAAAKFGADAGRMYFTPDGLEQATRAEVAAHRAARIAALGPPVRVVDACCGIGGDLIALARAGCAVDAVDRDPLTAAVARANAEALGLTEVRVRTGDAAEVDPRGYQALFADPARRRSTGGRVFDPMAYSPPWPEVLALVERSAAACVKAAPGLPYEYVPNGAEAEWVSFAGEVKEAALWCGALGPAGLAPGARIRRRATLLPYGETLTADGEPRRAEAGPVGRYLYEPDGAAIRAGLVAEVAELVGGHLLDPQIAYVTSDRYVATPWASCYEVAELLPFSVKRLRAALRERGVGEVTIKKRGSAVDVERLRRDLRLAGDASAVVVLTRIGAKPYAVICTTMRNRAVDA</sequence>
<dbReference type="SUPFAM" id="SSF53335">
    <property type="entry name" value="S-adenosyl-L-methionine-dependent methyltransferases"/>
    <property type="match status" value="1"/>
</dbReference>
<organism evidence="3 4">
    <name type="scientific">Thermopolyspora flexuosa</name>
    <dbReference type="NCBI Taxonomy" id="103836"/>
    <lineage>
        <taxon>Bacteria</taxon>
        <taxon>Bacillati</taxon>
        <taxon>Actinomycetota</taxon>
        <taxon>Actinomycetes</taxon>
        <taxon>Streptosporangiales</taxon>
        <taxon>Streptosporangiaceae</taxon>
        <taxon>Thermopolyspora</taxon>
    </lineage>
</organism>
<dbReference type="CDD" id="cd02440">
    <property type="entry name" value="AdoMet_MTases"/>
    <property type="match status" value="1"/>
</dbReference>
<dbReference type="GO" id="GO:0032259">
    <property type="term" value="P:methylation"/>
    <property type="evidence" value="ECO:0007669"/>
    <property type="project" value="UniProtKB-KW"/>
</dbReference>
<evidence type="ECO:0000313" key="3">
    <source>
        <dbReference type="EMBL" id="TQM77031.1"/>
    </source>
</evidence>
<feature type="domain" description="Methyltransferase" evidence="1">
    <location>
        <begin position="103"/>
        <end position="161"/>
    </location>
</feature>
<reference evidence="3 4" key="1">
    <citation type="submission" date="2019-06" db="EMBL/GenBank/DDBJ databases">
        <title>Sequencing the genomes of 1000 actinobacteria strains.</title>
        <authorList>
            <person name="Klenk H.-P."/>
        </authorList>
    </citation>
    <scope>NUCLEOTIDE SEQUENCE [LARGE SCALE GENOMIC DNA]</scope>
    <source>
        <strain evidence="3 4">DSM 43186</strain>
    </source>
</reference>
<feature type="domain" description="THUMP-like" evidence="2">
    <location>
        <begin position="328"/>
        <end position="398"/>
    </location>
</feature>
<keyword evidence="3" id="KW-0489">Methyltransferase</keyword>